<evidence type="ECO:0000256" key="1">
    <source>
        <dbReference type="SAM" id="Phobius"/>
    </source>
</evidence>
<comment type="caution">
    <text evidence="2">The sequence shown here is derived from an EMBL/GenBank/DDBJ whole genome shotgun (WGS) entry which is preliminary data.</text>
</comment>
<evidence type="ECO:0000313" key="2">
    <source>
        <dbReference type="EMBL" id="TKV73292.1"/>
    </source>
</evidence>
<proteinExistence type="predicted"/>
<dbReference type="AlphaFoldDB" id="A0A4U6RJS4"/>
<dbReference type="Proteomes" id="UP000305095">
    <property type="component" value="Unassembled WGS sequence"/>
</dbReference>
<keyword evidence="1" id="KW-1133">Transmembrane helix</keyword>
<accession>A0A4U6RJS4</accession>
<protein>
    <submittedName>
        <fullName evidence="2">Uncharacterized protein</fullName>
    </submittedName>
</protein>
<reference evidence="2 3" key="1">
    <citation type="submission" date="2019-05" db="EMBL/GenBank/DDBJ databases">
        <title>Draft Genome of Bradyrhizobium elkanii strain SEMIA 938, Used in Commercial Inoculants for Lupinus spp. in Brazil.</title>
        <authorList>
            <person name="Hungria M."/>
            <person name="Delamuta J.R.M."/>
            <person name="Ribeiro R.A."/>
            <person name="Nogueira M.A."/>
        </authorList>
    </citation>
    <scope>NUCLEOTIDE SEQUENCE [LARGE SCALE GENOMIC DNA]</scope>
    <source>
        <strain evidence="2 3">Semia 938</strain>
    </source>
</reference>
<name>A0A4U6RJS4_BRAEL</name>
<gene>
    <name evidence="2" type="ORF">FDV58_37700</name>
</gene>
<keyword evidence="1" id="KW-0812">Transmembrane</keyword>
<evidence type="ECO:0000313" key="3">
    <source>
        <dbReference type="Proteomes" id="UP000305095"/>
    </source>
</evidence>
<feature type="transmembrane region" description="Helical" evidence="1">
    <location>
        <begin position="9"/>
        <end position="27"/>
    </location>
</feature>
<feature type="transmembrane region" description="Helical" evidence="1">
    <location>
        <begin position="33"/>
        <end position="51"/>
    </location>
</feature>
<sequence length="183" mass="19336">MSAQALSDFFSWAAVVLPLLVAIAAALLKAPRLAVVGPVVVAVVAGAGLHYRNVVSAEKDAAIDQLRPRHVPDEQARRLMAALGNRRGNIGFNTVMFDAESKQYAEQLSSVFQKAGWNVAYIAGNLTGSVGTSPVIAVKKSDQLDDAKGICEAFVASGIGCQGQFDDDRYVEATFAVLIGQKS</sequence>
<dbReference type="EMBL" id="SZZP01000038">
    <property type="protein sequence ID" value="TKV73292.1"/>
    <property type="molecule type" value="Genomic_DNA"/>
</dbReference>
<organism evidence="2 3">
    <name type="scientific">Bradyrhizobium elkanii</name>
    <dbReference type="NCBI Taxonomy" id="29448"/>
    <lineage>
        <taxon>Bacteria</taxon>
        <taxon>Pseudomonadati</taxon>
        <taxon>Pseudomonadota</taxon>
        <taxon>Alphaproteobacteria</taxon>
        <taxon>Hyphomicrobiales</taxon>
        <taxon>Nitrobacteraceae</taxon>
        <taxon>Bradyrhizobium</taxon>
    </lineage>
</organism>
<dbReference type="RefSeq" id="WP_137483578.1">
    <property type="nucleotide sequence ID" value="NZ_SZZP01000038.1"/>
</dbReference>
<keyword evidence="1" id="KW-0472">Membrane</keyword>